<reference evidence="2" key="1">
    <citation type="submission" date="2020-06" db="EMBL/GenBank/DDBJ databases">
        <title>Draft genome of Bugula neritina, a colonial animal packing powerful symbionts and potential medicines.</title>
        <authorList>
            <person name="Rayko M."/>
        </authorList>
    </citation>
    <scope>NUCLEOTIDE SEQUENCE [LARGE SCALE GENOMIC DNA]</scope>
    <source>
        <strain evidence="2">Kwan_BN1</strain>
    </source>
</reference>
<name>A0A7J7K4L8_BUGNE</name>
<keyword evidence="3" id="KW-1185">Reference proteome</keyword>
<accession>A0A7J7K4L8</accession>
<organism evidence="2 3">
    <name type="scientific">Bugula neritina</name>
    <name type="common">Brown bryozoan</name>
    <name type="synonym">Sertularia neritina</name>
    <dbReference type="NCBI Taxonomy" id="10212"/>
    <lineage>
        <taxon>Eukaryota</taxon>
        <taxon>Metazoa</taxon>
        <taxon>Spiralia</taxon>
        <taxon>Lophotrochozoa</taxon>
        <taxon>Bryozoa</taxon>
        <taxon>Gymnolaemata</taxon>
        <taxon>Cheilostomatida</taxon>
        <taxon>Flustrina</taxon>
        <taxon>Buguloidea</taxon>
        <taxon>Bugulidae</taxon>
        <taxon>Bugula</taxon>
    </lineage>
</organism>
<dbReference type="AlphaFoldDB" id="A0A7J7K4L8"/>
<dbReference type="Proteomes" id="UP000593567">
    <property type="component" value="Unassembled WGS sequence"/>
</dbReference>
<sequence>MATIAQKDDLVRSHLNSVNTILLQKKSTSELLRLPEPPVRRPFTIRVENKIIKKDRLPYATGNEKEANLPRNDKSKSNKRKPKNTRKFIVGTTPESKLNK</sequence>
<feature type="region of interest" description="Disordered" evidence="1">
    <location>
        <begin position="57"/>
        <end position="100"/>
    </location>
</feature>
<evidence type="ECO:0000313" key="2">
    <source>
        <dbReference type="EMBL" id="KAF6032526.1"/>
    </source>
</evidence>
<gene>
    <name evidence="2" type="ORF">EB796_009127</name>
</gene>
<evidence type="ECO:0000313" key="3">
    <source>
        <dbReference type="Proteomes" id="UP000593567"/>
    </source>
</evidence>
<evidence type="ECO:0000256" key="1">
    <source>
        <dbReference type="SAM" id="MobiDB-lite"/>
    </source>
</evidence>
<protein>
    <submittedName>
        <fullName evidence="2">Uncharacterized protein</fullName>
    </submittedName>
</protein>
<comment type="caution">
    <text evidence="2">The sequence shown here is derived from an EMBL/GenBank/DDBJ whole genome shotgun (WGS) entry which is preliminary data.</text>
</comment>
<feature type="compositionally biased region" description="Basic and acidic residues" evidence="1">
    <location>
        <begin position="57"/>
        <end position="76"/>
    </location>
</feature>
<proteinExistence type="predicted"/>
<dbReference type="EMBL" id="VXIV02001497">
    <property type="protein sequence ID" value="KAF6032526.1"/>
    <property type="molecule type" value="Genomic_DNA"/>
</dbReference>
<feature type="compositionally biased region" description="Basic residues" evidence="1">
    <location>
        <begin position="77"/>
        <end position="86"/>
    </location>
</feature>